<evidence type="ECO:0000313" key="1">
    <source>
        <dbReference type="EMBL" id="CAG6672984.1"/>
    </source>
</evidence>
<proteinExistence type="predicted"/>
<organism evidence="1">
    <name type="scientific">Cacopsylla melanoneura</name>
    <dbReference type="NCBI Taxonomy" id="428564"/>
    <lineage>
        <taxon>Eukaryota</taxon>
        <taxon>Metazoa</taxon>
        <taxon>Ecdysozoa</taxon>
        <taxon>Arthropoda</taxon>
        <taxon>Hexapoda</taxon>
        <taxon>Insecta</taxon>
        <taxon>Pterygota</taxon>
        <taxon>Neoptera</taxon>
        <taxon>Paraneoptera</taxon>
        <taxon>Hemiptera</taxon>
        <taxon>Sternorrhyncha</taxon>
        <taxon>Psylloidea</taxon>
        <taxon>Psyllidae</taxon>
        <taxon>Psyllinae</taxon>
        <taxon>Cacopsylla</taxon>
    </lineage>
</organism>
<sequence length="99" mass="11196">MGMMVGVSVGGYPTCFFIGFPQRLPFPHTIICSQPSYRLDFIFRYDTCFFLSSLQRCWVHKEVDIFFICSVRLVGGSVVNRFVQGLVEALLPNLSSVCC</sequence>
<dbReference type="AlphaFoldDB" id="A0A8D8SND8"/>
<reference evidence="1" key="1">
    <citation type="submission" date="2021-05" db="EMBL/GenBank/DDBJ databases">
        <authorList>
            <person name="Alioto T."/>
            <person name="Alioto T."/>
            <person name="Gomez Garrido J."/>
        </authorList>
    </citation>
    <scope>NUCLEOTIDE SEQUENCE</scope>
</reference>
<dbReference type="EMBL" id="HBUF01230037">
    <property type="protein sequence ID" value="CAG6672984.1"/>
    <property type="molecule type" value="Transcribed_RNA"/>
</dbReference>
<protein>
    <submittedName>
        <fullName evidence="1">Uncharacterized protein</fullName>
    </submittedName>
</protein>
<accession>A0A8D8SND8</accession>
<name>A0A8D8SND8_9HEMI</name>